<organism evidence="1 2">
    <name type="scientific">Alloacidobacterium dinghuense</name>
    <dbReference type="NCBI Taxonomy" id="2763107"/>
    <lineage>
        <taxon>Bacteria</taxon>
        <taxon>Pseudomonadati</taxon>
        <taxon>Acidobacteriota</taxon>
        <taxon>Terriglobia</taxon>
        <taxon>Terriglobales</taxon>
        <taxon>Acidobacteriaceae</taxon>
        <taxon>Alloacidobacterium</taxon>
    </lineage>
</organism>
<dbReference type="Pfam" id="PF13376">
    <property type="entry name" value="OmdA"/>
    <property type="match status" value="1"/>
</dbReference>
<dbReference type="EMBL" id="CP060394">
    <property type="protein sequence ID" value="QNI33718.1"/>
    <property type="molecule type" value="Genomic_DNA"/>
</dbReference>
<dbReference type="RefSeq" id="WP_186745314.1">
    <property type="nucleotide sequence ID" value="NZ_CP060394.1"/>
</dbReference>
<dbReference type="AlphaFoldDB" id="A0A7G8BME8"/>
<protein>
    <submittedName>
        <fullName evidence="1">YdeI/OmpD-associated family protein</fullName>
    </submittedName>
</protein>
<sequence>MAEKPKSELPIVAFSNQKAWEGWLKANHRTSSGTWMQLAKKASDTPSITYAEAIETSLCYGWIDGQKRSLNSEAWLQKFTPRGRKSIWSKINREKALALIECGKMKAAGMAEVERAKQDGRWEQAYDSPARAAVPADLQAALNKNPKAKAFFATLEGRNRYAILWRVQTAKKAETRARRITLFVEMLERGEKIHP</sequence>
<accession>A0A7G8BME8</accession>
<dbReference type="KEGG" id="adin:H7849_07285"/>
<keyword evidence="2" id="KW-1185">Reference proteome</keyword>
<reference evidence="1 2" key="1">
    <citation type="submission" date="2020-08" db="EMBL/GenBank/DDBJ databases">
        <title>Edaphobacter telluris sp. nov. and Acidobacterium dinghuensis sp. nov., two acidobacteria isolated from forest soil.</title>
        <authorList>
            <person name="Fu J."/>
            <person name="Qiu L."/>
        </authorList>
    </citation>
    <scope>NUCLEOTIDE SEQUENCE [LARGE SCALE GENOMIC DNA]</scope>
    <source>
        <strain evidence="1">4Y35</strain>
    </source>
</reference>
<evidence type="ECO:0000313" key="1">
    <source>
        <dbReference type="EMBL" id="QNI33718.1"/>
    </source>
</evidence>
<dbReference type="Proteomes" id="UP000515312">
    <property type="component" value="Chromosome"/>
</dbReference>
<gene>
    <name evidence="1" type="ORF">H7849_07285</name>
</gene>
<proteinExistence type="predicted"/>
<name>A0A7G8BME8_9BACT</name>
<evidence type="ECO:0000313" key="2">
    <source>
        <dbReference type="Proteomes" id="UP000515312"/>
    </source>
</evidence>